<dbReference type="AlphaFoldDB" id="A0A5E7XTS9"/>
<organism evidence="2 3">
    <name type="scientific">Sphingomonas aurantiaca</name>
    <dbReference type="NCBI Taxonomy" id="185949"/>
    <lineage>
        <taxon>Bacteria</taxon>
        <taxon>Pseudomonadati</taxon>
        <taxon>Pseudomonadota</taxon>
        <taxon>Alphaproteobacteria</taxon>
        <taxon>Sphingomonadales</taxon>
        <taxon>Sphingomonadaceae</taxon>
        <taxon>Sphingomonas</taxon>
    </lineage>
</organism>
<name>A0A5E7XTS9_9SPHN</name>
<gene>
    <name evidence="2" type="ORF">SPHINGO391_180001</name>
</gene>
<feature type="region of interest" description="Disordered" evidence="1">
    <location>
        <begin position="74"/>
        <end position="153"/>
    </location>
</feature>
<sequence length="153" mass="16761">MVVSQAVLAKMMGCNRRTIIRAVEDLIAGGWMEIRQIGDRGTVNAYVLNDRVVWHGARDGLRYSLFSAQVLVSEEEQSDRGELGQQEPLRRLPRLFPGEQQLPAGDGLPPPSEPSLPGLEPDLPSLAEPGDREPMEEPQRLGSIAGRVLGRLG</sequence>
<evidence type="ECO:0000256" key="1">
    <source>
        <dbReference type="SAM" id="MobiDB-lite"/>
    </source>
</evidence>
<feature type="compositionally biased region" description="Low complexity" evidence="1">
    <location>
        <begin position="115"/>
        <end position="126"/>
    </location>
</feature>
<feature type="compositionally biased region" description="Basic and acidic residues" evidence="1">
    <location>
        <begin position="129"/>
        <end position="139"/>
    </location>
</feature>
<evidence type="ECO:0000313" key="3">
    <source>
        <dbReference type="Proteomes" id="UP000326857"/>
    </source>
</evidence>
<accession>A0A5E7XTS9</accession>
<proteinExistence type="predicted"/>
<reference evidence="2 3" key="1">
    <citation type="submission" date="2019-09" db="EMBL/GenBank/DDBJ databases">
        <authorList>
            <person name="Dittami M. S."/>
        </authorList>
    </citation>
    <scope>NUCLEOTIDE SEQUENCE [LARGE SCALE GENOMIC DNA]</scope>
    <source>
        <strain evidence="2">SPHINGO391</strain>
    </source>
</reference>
<evidence type="ECO:0000313" key="2">
    <source>
        <dbReference type="EMBL" id="VVS97544.1"/>
    </source>
</evidence>
<protein>
    <submittedName>
        <fullName evidence="2">Uncharacterized protein</fullName>
    </submittedName>
</protein>
<dbReference type="Proteomes" id="UP000326857">
    <property type="component" value="Unassembled WGS sequence"/>
</dbReference>
<dbReference type="EMBL" id="CABVLI010000010">
    <property type="protein sequence ID" value="VVS97544.1"/>
    <property type="molecule type" value="Genomic_DNA"/>
</dbReference>